<evidence type="ECO:0000313" key="2">
    <source>
        <dbReference type="EMBL" id="GMA94178.1"/>
    </source>
</evidence>
<accession>A0ABQ6K144</accession>
<keyword evidence="1" id="KW-0812">Transmembrane</keyword>
<dbReference type="EMBL" id="BSVB01000001">
    <property type="protein sequence ID" value="GMA94178.1"/>
    <property type="molecule type" value="Genomic_DNA"/>
</dbReference>
<evidence type="ECO:0000256" key="1">
    <source>
        <dbReference type="SAM" id="Phobius"/>
    </source>
</evidence>
<proteinExistence type="predicted"/>
<protein>
    <recommendedName>
        <fullName evidence="4">Dolichol phosphate-mannose biosynthesis regulatory protein</fullName>
    </recommendedName>
</protein>
<feature type="transmembrane region" description="Helical" evidence="1">
    <location>
        <begin position="58"/>
        <end position="77"/>
    </location>
</feature>
<reference evidence="3" key="1">
    <citation type="journal article" date="2019" name="Int. J. Syst. Evol. Microbiol.">
        <title>The Global Catalogue of Microorganisms (GCM) 10K type strain sequencing project: providing services to taxonomists for standard genome sequencing and annotation.</title>
        <authorList>
            <consortium name="The Broad Institute Genomics Platform"/>
            <consortium name="The Broad Institute Genome Sequencing Center for Infectious Disease"/>
            <person name="Wu L."/>
            <person name="Ma J."/>
        </authorList>
    </citation>
    <scope>NUCLEOTIDE SEQUENCE [LARGE SCALE GENOMIC DNA]</scope>
    <source>
        <strain evidence="3">NBRC 108894</strain>
    </source>
</reference>
<name>A0ABQ6K144_9MICO</name>
<keyword evidence="1" id="KW-0472">Membrane</keyword>
<dbReference type="RefSeq" id="WP_284253174.1">
    <property type="nucleotide sequence ID" value="NZ_BAAAQO010000003.1"/>
</dbReference>
<sequence>MKPTVVRLITPAAGAVLMLIGAAILLVRPGGAPADHGWAAYAPLSRTVFVPSLVPYVPVAMALVLIGFCAVAGWVGFELGRAHRDNAQSGPDSAP</sequence>
<gene>
    <name evidence="2" type="ORF">GCM10025881_10020</name>
</gene>
<dbReference type="Proteomes" id="UP001157034">
    <property type="component" value="Unassembled WGS sequence"/>
</dbReference>
<keyword evidence="1" id="KW-1133">Transmembrane helix</keyword>
<comment type="caution">
    <text evidence="2">The sequence shown here is derived from an EMBL/GenBank/DDBJ whole genome shotgun (WGS) entry which is preliminary data.</text>
</comment>
<evidence type="ECO:0000313" key="3">
    <source>
        <dbReference type="Proteomes" id="UP001157034"/>
    </source>
</evidence>
<keyword evidence="3" id="KW-1185">Reference proteome</keyword>
<evidence type="ECO:0008006" key="4">
    <source>
        <dbReference type="Google" id="ProtNLM"/>
    </source>
</evidence>
<organism evidence="2 3">
    <name type="scientific">Pseudolysinimonas kribbensis</name>
    <dbReference type="NCBI Taxonomy" id="433641"/>
    <lineage>
        <taxon>Bacteria</taxon>
        <taxon>Bacillati</taxon>
        <taxon>Actinomycetota</taxon>
        <taxon>Actinomycetes</taxon>
        <taxon>Micrococcales</taxon>
        <taxon>Microbacteriaceae</taxon>
        <taxon>Pseudolysinimonas</taxon>
    </lineage>
</organism>